<gene>
    <name evidence="7" type="ORF">BJY14_005220</name>
</gene>
<dbReference type="Gene3D" id="3.40.605.10">
    <property type="entry name" value="Aldehyde Dehydrogenase, Chain A, domain 1"/>
    <property type="match status" value="1"/>
</dbReference>
<comment type="caution">
    <text evidence="7">The sequence shown here is derived from an EMBL/GenBank/DDBJ whole genome shotgun (WGS) entry which is preliminary data.</text>
</comment>
<dbReference type="GO" id="GO:0036243">
    <property type="term" value="F:succinate-semialdehyde dehydrogenase (NADP+) activity"/>
    <property type="evidence" value="ECO:0007669"/>
    <property type="project" value="UniProtKB-EC"/>
</dbReference>
<dbReference type="InterPro" id="IPR015590">
    <property type="entry name" value="Aldehyde_DH_dom"/>
</dbReference>
<feature type="domain" description="Aldehyde dehydrogenase" evidence="6">
    <location>
        <begin position="65"/>
        <end position="525"/>
    </location>
</feature>
<sequence>MASPTVPAEGAADPADGATSTAEGATSTAEGATSTAEGATSTAEGAAGHTLPQTLIDRLVSHVASDGAGTATIASPFTGEPLATVPLSSPEDVRAAYERAREAQRAWAALPAGERAKPFLRLADALVDRRAEILDIIQLETGKARRHAMEEFLDVALCSLYYARRAPRLLKPRRRKGMMPGLTRVQELRHPKGVVALIAPWNYPFALGASDIAPALMAGNAVIHKPDTQTCLSSLWVLDLLVSLGLPRDLWQIVVGEPAEIGDPLVENADYVSFTGSTRGGRAIAEKVAPRLVAYSLELGGKNPMIVMPDADVERAARGAVRACFTNAGQLCISIERMYVHEDVYDRFVPRFVELVKGMRLGAGLDFDAEMGSLTHRRQLDAVTAHVDQAVEKGATVLAGGKARPDVGPLFYEPTVLADVDGDMDLCANETFGPVVAVYKYRDEDEVVARANDTPYGLNASVWTKNPARGRRLAARIQAGTVNINDGYSAAYASYDSPMGGMKQSGVGRRHGSEGLLKFTEVQTVASQHIMDLEPPGAIGYDTFADYMATGIKLMKKLRIK</sequence>
<proteinExistence type="inferred from homology"/>
<dbReference type="EC" id="1.2.1.3" evidence="7"/>
<evidence type="ECO:0000256" key="1">
    <source>
        <dbReference type="ARBA" id="ARBA00009986"/>
    </source>
</evidence>
<dbReference type="AlphaFoldDB" id="A0A7Y9JHD5"/>
<evidence type="ECO:0000256" key="3">
    <source>
        <dbReference type="PROSITE-ProRule" id="PRU10007"/>
    </source>
</evidence>
<feature type="compositionally biased region" description="Low complexity" evidence="5">
    <location>
        <begin position="7"/>
        <end position="47"/>
    </location>
</feature>
<dbReference type="RefSeq" id="WP_179845998.1">
    <property type="nucleotide sequence ID" value="NZ_JACCBA010000001.1"/>
</dbReference>
<dbReference type="PROSITE" id="PS00687">
    <property type="entry name" value="ALDEHYDE_DEHYDR_GLU"/>
    <property type="match status" value="1"/>
</dbReference>
<keyword evidence="8" id="KW-1185">Reference proteome</keyword>
<dbReference type="GO" id="GO:0004029">
    <property type="term" value="F:aldehyde dehydrogenase (NAD+) activity"/>
    <property type="evidence" value="ECO:0007669"/>
    <property type="project" value="UniProtKB-EC"/>
</dbReference>
<dbReference type="CDD" id="cd07101">
    <property type="entry name" value="ALDH_SSADH2_GabD2"/>
    <property type="match status" value="1"/>
</dbReference>
<evidence type="ECO:0000256" key="2">
    <source>
        <dbReference type="ARBA" id="ARBA00023002"/>
    </source>
</evidence>
<dbReference type="EC" id="1.2.1.16" evidence="7"/>
<dbReference type="NCBIfam" id="NF006916">
    <property type="entry name" value="PRK09407.1"/>
    <property type="match status" value="1"/>
</dbReference>
<evidence type="ECO:0000256" key="4">
    <source>
        <dbReference type="RuleBase" id="RU003345"/>
    </source>
</evidence>
<dbReference type="EC" id="1.2.1.79" evidence="7"/>
<evidence type="ECO:0000313" key="7">
    <source>
        <dbReference type="EMBL" id="NYD49237.1"/>
    </source>
</evidence>
<protein>
    <submittedName>
        <fullName evidence="7">Aldehyde dehydrogenase (NAD+)/succinate-semialdehyde dehydrogenase/glutarate-semialdehyde dehydrogenase</fullName>
        <ecNumber evidence="7">1.2.1.16</ecNumber>
        <ecNumber evidence="7">1.2.1.20</ecNumber>
        <ecNumber evidence="7">1.2.1.3</ecNumber>
        <ecNumber evidence="7">1.2.1.79</ecNumber>
    </submittedName>
</protein>
<dbReference type="GO" id="GO:0102810">
    <property type="term" value="F:glutarate-semialdehyde dehydrogenase (NADP+) activity"/>
    <property type="evidence" value="ECO:0007669"/>
    <property type="project" value="UniProtKB-EC"/>
</dbReference>
<dbReference type="InterPro" id="IPR016161">
    <property type="entry name" value="Ald_DH/histidinol_DH"/>
</dbReference>
<dbReference type="InterPro" id="IPR029510">
    <property type="entry name" value="Ald_DH_CS_GLU"/>
</dbReference>
<dbReference type="InterPro" id="IPR016162">
    <property type="entry name" value="Ald_DH_N"/>
</dbReference>
<dbReference type="InterPro" id="IPR016163">
    <property type="entry name" value="Ald_DH_C"/>
</dbReference>
<name>A0A7Y9JHD5_9ACTN</name>
<dbReference type="EMBL" id="JACCBA010000001">
    <property type="protein sequence ID" value="NYD49237.1"/>
    <property type="molecule type" value="Genomic_DNA"/>
</dbReference>
<dbReference type="Proteomes" id="UP000529783">
    <property type="component" value="Unassembled WGS sequence"/>
</dbReference>
<accession>A0A7Y9JHD5</accession>
<organism evidence="7 8">
    <name type="scientific">Actinomadura luteofluorescens</name>
    <dbReference type="NCBI Taxonomy" id="46163"/>
    <lineage>
        <taxon>Bacteria</taxon>
        <taxon>Bacillati</taxon>
        <taxon>Actinomycetota</taxon>
        <taxon>Actinomycetes</taxon>
        <taxon>Streptosporangiales</taxon>
        <taxon>Thermomonosporaceae</taxon>
        <taxon>Actinomadura</taxon>
    </lineage>
</organism>
<feature type="region of interest" description="Disordered" evidence="5">
    <location>
        <begin position="1"/>
        <end position="47"/>
    </location>
</feature>
<dbReference type="Pfam" id="PF00171">
    <property type="entry name" value="Aldedh"/>
    <property type="match status" value="1"/>
</dbReference>
<comment type="similarity">
    <text evidence="1 4">Belongs to the aldehyde dehydrogenase family.</text>
</comment>
<feature type="active site" evidence="3">
    <location>
        <position position="298"/>
    </location>
</feature>
<dbReference type="PANTHER" id="PTHR11699">
    <property type="entry name" value="ALDEHYDE DEHYDROGENASE-RELATED"/>
    <property type="match status" value="1"/>
</dbReference>
<dbReference type="SUPFAM" id="SSF53720">
    <property type="entry name" value="ALDH-like"/>
    <property type="match status" value="1"/>
</dbReference>
<dbReference type="Gene3D" id="3.40.309.10">
    <property type="entry name" value="Aldehyde Dehydrogenase, Chain A, domain 2"/>
    <property type="match status" value="1"/>
</dbReference>
<dbReference type="EC" id="1.2.1.20" evidence="7"/>
<evidence type="ECO:0000313" key="8">
    <source>
        <dbReference type="Proteomes" id="UP000529783"/>
    </source>
</evidence>
<evidence type="ECO:0000256" key="5">
    <source>
        <dbReference type="SAM" id="MobiDB-lite"/>
    </source>
</evidence>
<reference evidence="7 8" key="1">
    <citation type="submission" date="2020-07" db="EMBL/GenBank/DDBJ databases">
        <title>Sequencing the genomes of 1000 actinobacteria strains.</title>
        <authorList>
            <person name="Klenk H.-P."/>
        </authorList>
    </citation>
    <scope>NUCLEOTIDE SEQUENCE [LARGE SCALE GENOMIC DNA]</scope>
    <source>
        <strain evidence="7 8">DSM 40398</strain>
    </source>
</reference>
<evidence type="ECO:0000259" key="6">
    <source>
        <dbReference type="Pfam" id="PF00171"/>
    </source>
</evidence>
<keyword evidence="2 4" id="KW-0560">Oxidoreductase</keyword>
<dbReference type="FunFam" id="3.40.309.10:FF:000009">
    <property type="entry name" value="Aldehyde dehydrogenase A"/>
    <property type="match status" value="1"/>
</dbReference>